<protein>
    <recommendedName>
        <fullName evidence="11">Box C/D snoRNA protein 1</fullName>
    </recommendedName>
    <alternativeName>
        <fullName evidence="12">Zinc finger HIT domain-containing protein 6</fullName>
    </alternativeName>
</protein>
<evidence type="ECO:0000256" key="1">
    <source>
        <dbReference type="ARBA" id="ARBA00022499"/>
    </source>
</evidence>
<evidence type="ECO:0000256" key="3">
    <source>
        <dbReference type="ARBA" id="ARBA00022553"/>
    </source>
</evidence>
<organism evidence="16 17">
    <name type="scientific">Vitis vinifera</name>
    <name type="common">Grape</name>
    <dbReference type="NCBI Taxonomy" id="29760"/>
    <lineage>
        <taxon>Eukaryota</taxon>
        <taxon>Viridiplantae</taxon>
        <taxon>Streptophyta</taxon>
        <taxon>Embryophyta</taxon>
        <taxon>Tracheophyta</taxon>
        <taxon>Spermatophyta</taxon>
        <taxon>Magnoliopsida</taxon>
        <taxon>eudicotyledons</taxon>
        <taxon>Gunneridae</taxon>
        <taxon>Pentapetalae</taxon>
        <taxon>rosids</taxon>
        <taxon>Vitales</taxon>
        <taxon>Vitaceae</taxon>
        <taxon>Viteae</taxon>
        <taxon>Vitis</taxon>
    </lineage>
</organism>
<feature type="region of interest" description="Disordered" evidence="14">
    <location>
        <begin position="464"/>
        <end position="483"/>
    </location>
</feature>
<dbReference type="InterPro" id="IPR057721">
    <property type="entry name" value="BCD1_alpha/beta"/>
</dbReference>
<evidence type="ECO:0000256" key="7">
    <source>
        <dbReference type="ARBA" id="ARBA00022843"/>
    </source>
</evidence>
<keyword evidence="2" id="KW-0690">Ribosome biogenesis</keyword>
<dbReference type="Pfam" id="PF25790">
    <property type="entry name" value="BCD1"/>
    <property type="match status" value="1"/>
</dbReference>
<keyword evidence="5 13" id="KW-0863">Zinc-finger</keyword>
<proteinExistence type="inferred from homology"/>
<dbReference type="PANTHER" id="PTHR13483">
    <property type="entry name" value="BOX C_D SNORNA PROTEIN 1-RELATED"/>
    <property type="match status" value="1"/>
</dbReference>
<dbReference type="EMBL" id="QGNW01000035">
    <property type="protein sequence ID" value="RVX10145.1"/>
    <property type="molecule type" value="Genomic_DNA"/>
</dbReference>
<comment type="similarity">
    <text evidence="9">Belongs to the BCD1 family.</text>
</comment>
<dbReference type="AlphaFoldDB" id="A0A438JMH9"/>
<evidence type="ECO:0000256" key="2">
    <source>
        <dbReference type="ARBA" id="ARBA00022517"/>
    </source>
</evidence>
<dbReference type="SUPFAM" id="SSF144232">
    <property type="entry name" value="HIT/MYND zinc finger-like"/>
    <property type="match status" value="1"/>
</dbReference>
<evidence type="ECO:0000256" key="6">
    <source>
        <dbReference type="ARBA" id="ARBA00022833"/>
    </source>
</evidence>
<evidence type="ECO:0000313" key="16">
    <source>
        <dbReference type="EMBL" id="RVX10145.1"/>
    </source>
</evidence>
<evidence type="ECO:0000256" key="13">
    <source>
        <dbReference type="PROSITE-ProRule" id="PRU00453"/>
    </source>
</evidence>
<sequence length="547" mass="61796">MQRKKVLDFVAQLQVGQPPFVNALLISCLVPQIISGEKLACRCVNSLSDIFKCNLKERKALRPDFSMQLYIANESVFLDCSTSLNPGLTVHIIAVRAFPPSQVKHDRDMEREMAADMDVEGGAAHLVSDQLDGSLNSLSRSTPVLVNPGSCRRLDETLNLSPMEEQTAQNPRHPPLCQECKLNPSKYTCPGCSVRSCSLPCVKAHKQQTGCTGKRQQTQFVPLSQFDDTLLLSDYNLLEEVKSVAESAQRRRVKLCGYSQLKFPYHLRGLRNAAGSRRTKLLFLPSGMSKREKNKSQYNQRSKCITWTIEWRFHSTDVVLLDHGINENSTFSSVIEKHLKPGPWNHKLKPFCAEQLDCLKFFIRKYPKGPRSPFHELDISAPIRQQFANLVILEYPQIHVFLPSHSYDFDATKDANPCHRRAELKESLTIDHPSPKGISFREEEIEEHGGSLDSQVLDLMQHVKSTQANKPQSSPQKKEPSENIDFDFEQGLLDVYSDIIAQINPDDFLDWEGDFSKEVKSEEGMDCSDFGGVFPVEELEEGEIPGC</sequence>
<feature type="compositionally biased region" description="Polar residues" evidence="14">
    <location>
        <begin position="464"/>
        <end position="475"/>
    </location>
</feature>
<keyword evidence="4" id="KW-0479">Metal-binding</keyword>
<dbReference type="CDD" id="cd23023">
    <property type="entry name" value="zf-HIT_BCD1"/>
    <property type="match status" value="1"/>
</dbReference>
<dbReference type="FunFam" id="3.30.60.190:FF:000001">
    <property type="entry name" value="box C/D snoRNA protein 1"/>
    <property type="match status" value="1"/>
</dbReference>
<evidence type="ECO:0000313" key="17">
    <source>
        <dbReference type="Proteomes" id="UP000288805"/>
    </source>
</evidence>
<evidence type="ECO:0000256" key="14">
    <source>
        <dbReference type="SAM" id="MobiDB-lite"/>
    </source>
</evidence>
<evidence type="ECO:0000256" key="4">
    <source>
        <dbReference type="ARBA" id="ARBA00022723"/>
    </source>
</evidence>
<comment type="function">
    <text evidence="8">Required for box C/D snoRNAs accumulation involved in snoRNA processing, snoRNA transport to the nucleolus and ribosome biogenesis.</text>
</comment>
<comment type="subunit">
    <text evidence="10">Interacts with FBL, SNU13, NOP58, NUFIP1, RUVBL1, RUVBL2 and TAF9. Interacts (via HIT-type zinc finger) with the RUVBL1/RUVBL2 complex in the presence of ADP.</text>
</comment>
<keyword evidence="6" id="KW-0862">Zinc</keyword>
<dbReference type="GO" id="GO:0008270">
    <property type="term" value="F:zinc ion binding"/>
    <property type="evidence" value="ECO:0007669"/>
    <property type="project" value="UniProtKB-UniRule"/>
</dbReference>
<dbReference type="Gene3D" id="3.30.60.190">
    <property type="match status" value="1"/>
</dbReference>
<dbReference type="InterPro" id="IPR007529">
    <property type="entry name" value="Znf_HIT"/>
</dbReference>
<dbReference type="GO" id="GO:0042254">
    <property type="term" value="P:ribosome biogenesis"/>
    <property type="evidence" value="ECO:0007669"/>
    <property type="project" value="UniProtKB-KW"/>
</dbReference>
<dbReference type="PROSITE" id="PS51257">
    <property type="entry name" value="PROKAR_LIPOPROTEIN"/>
    <property type="match status" value="1"/>
</dbReference>
<comment type="caution">
    <text evidence="16">The sequence shown here is derived from an EMBL/GenBank/DDBJ whole genome shotgun (WGS) entry which is preliminary data.</text>
</comment>
<feature type="domain" description="HIT-type" evidence="15">
    <location>
        <begin position="177"/>
        <end position="211"/>
    </location>
</feature>
<dbReference type="Pfam" id="PF04438">
    <property type="entry name" value="zf-HIT"/>
    <property type="match status" value="1"/>
</dbReference>
<reference evidence="16 17" key="1">
    <citation type="journal article" date="2018" name="PLoS Genet.">
        <title>Population sequencing reveals clonal diversity and ancestral inbreeding in the grapevine cultivar Chardonnay.</title>
        <authorList>
            <person name="Roach M.J."/>
            <person name="Johnson D.L."/>
            <person name="Bohlmann J."/>
            <person name="van Vuuren H.J."/>
            <person name="Jones S.J."/>
            <person name="Pretorius I.S."/>
            <person name="Schmidt S.A."/>
            <person name="Borneman A.R."/>
        </authorList>
    </citation>
    <scope>NUCLEOTIDE SEQUENCE [LARGE SCALE GENOMIC DNA]</scope>
    <source>
        <strain evidence="17">cv. Chardonnay</strain>
        <tissue evidence="16">Leaf</tissue>
    </source>
</reference>
<gene>
    <name evidence="16" type="primary">ZNHIT6_1</name>
    <name evidence="16" type="ORF">CK203_016284</name>
</gene>
<dbReference type="OrthoDB" id="272357at2759"/>
<evidence type="ECO:0000256" key="11">
    <source>
        <dbReference type="ARBA" id="ARBA00068630"/>
    </source>
</evidence>
<evidence type="ECO:0000256" key="5">
    <source>
        <dbReference type="ARBA" id="ARBA00022771"/>
    </source>
</evidence>
<dbReference type="Proteomes" id="UP000288805">
    <property type="component" value="Unassembled WGS sequence"/>
</dbReference>
<keyword evidence="7" id="KW-0832">Ubl conjugation</keyword>
<evidence type="ECO:0000256" key="9">
    <source>
        <dbReference type="ARBA" id="ARBA00049654"/>
    </source>
</evidence>
<dbReference type="PANTHER" id="PTHR13483:SF3">
    <property type="entry name" value="BOX C_D SNORNA PROTEIN 1"/>
    <property type="match status" value="1"/>
</dbReference>
<dbReference type="InterPro" id="IPR051639">
    <property type="entry name" value="BCD1"/>
</dbReference>
<evidence type="ECO:0000256" key="8">
    <source>
        <dbReference type="ARBA" id="ARBA00049598"/>
    </source>
</evidence>
<dbReference type="PROSITE" id="PS51083">
    <property type="entry name" value="ZF_HIT"/>
    <property type="match status" value="1"/>
</dbReference>
<evidence type="ECO:0000256" key="12">
    <source>
        <dbReference type="ARBA" id="ARBA00077531"/>
    </source>
</evidence>
<evidence type="ECO:0000259" key="15">
    <source>
        <dbReference type="PROSITE" id="PS51083"/>
    </source>
</evidence>
<accession>A0A438JMH9</accession>
<name>A0A438JMH9_VITVI</name>
<keyword evidence="1" id="KW-1017">Isopeptide bond</keyword>
<keyword evidence="3" id="KW-0597">Phosphoprotein</keyword>
<evidence type="ECO:0000256" key="10">
    <source>
        <dbReference type="ARBA" id="ARBA00061949"/>
    </source>
</evidence>